<dbReference type="Proteomes" id="UP001521785">
    <property type="component" value="Unassembled WGS sequence"/>
</dbReference>
<dbReference type="Gene3D" id="2.40.110.20">
    <property type="match status" value="1"/>
</dbReference>
<evidence type="ECO:0000313" key="7">
    <source>
        <dbReference type="Proteomes" id="UP001521785"/>
    </source>
</evidence>
<dbReference type="Pfam" id="PF00441">
    <property type="entry name" value="Acyl-CoA_dh_1"/>
    <property type="match status" value="1"/>
</dbReference>
<accession>A0ABR3QIZ5</accession>
<gene>
    <name evidence="6" type="ORF">SLS60_011525</name>
</gene>
<dbReference type="PANTHER" id="PTHR42707">
    <property type="entry name" value="ACYL-COA DEHYDROGENASE"/>
    <property type="match status" value="1"/>
</dbReference>
<dbReference type="EMBL" id="JAKJXO020000022">
    <property type="protein sequence ID" value="KAL1591933.1"/>
    <property type="molecule type" value="Genomic_DNA"/>
</dbReference>
<dbReference type="SUPFAM" id="SSF56645">
    <property type="entry name" value="Acyl-CoA dehydrogenase NM domain-like"/>
    <property type="match status" value="1"/>
</dbReference>
<dbReference type="PANTHER" id="PTHR42707:SF2">
    <property type="entry name" value="ACD11 DEHYDROGENASE"/>
    <property type="match status" value="1"/>
</dbReference>
<protein>
    <recommendedName>
        <fullName evidence="5">Acyl-CoA dehydrogenase/oxidase C-terminal domain-containing protein</fullName>
    </recommendedName>
</protein>
<evidence type="ECO:0000256" key="2">
    <source>
        <dbReference type="ARBA" id="ARBA00022630"/>
    </source>
</evidence>
<feature type="domain" description="Acyl-CoA dehydrogenase/oxidase C-terminal" evidence="5">
    <location>
        <begin position="136"/>
        <end position="315"/>
    </location>
</feature>
<comment type="similarity">
    <text evidence="1">Belongs to the acyl-CoA dehydrogenase family.</text>
</comment>
<dbReference type="Gene3D" id="1.20.140.10">
    <property type="entry name" value="Butyryl-CoA Dehydrogenase, subunit A, domain 3"/>
    <property type="match status" value="1"/>
</dbReference>
<proteinExistence type="inferred from homology"/>
<keyword evidence="3" id="KW-0274">FAD</keyword>
<dbReference type="InterPro" id="IPR052904">
    <property type="entry name" value="Acyl-CoA_dehydrogenase-like"/>
</dbReference>
<feature type="region of interest" description="Disordered" evidence="4">
    <location>
        <begin position="1"/>
        <end position="33"/>
    </location>
</feature>
<dbReference type="SUPFAM" id="SSF47203">
    <property type="entry name" value="Acyl-CoA dehydrogenase C-terminal domain-like"/>
    <property type="match status" value="1"/>
</dbReference>
<comment type="caution">
    <text evidence="6">The sequence shown here is derived from an EMBL/GenBank/DDBJ whole genome shotgun (WGS) entry which is preliminary data.</text>
</comment>
<evidence type="ECO:0000256" key="1">
    <source>
        <dbReference type="ARBA" id="ARBA00009347"/>
    </source>
</evidence>
<dbReference type="InterPro" id="IPR009100">
    <property type="entry name" value="AcylCoA_DH/oxidase_NM_dom_sf"/>
</dbReference>
<reference evidence="6 7" key="1">
    <citation type="submission" date="2024-02" db="EMBL/GenBank/DDBJ databases">
        <title>De novo assembly and annotation of 12 fungi associated with fruit tree decline syndrome in Ontario, Canada.</title>
        <authorList>
            <person name="Sulman M."/>
            <person name="Ellouze W."/>
            <person name="Ilyukhin E."/>
        </authorList>
    </citation>
    <scope>NUCLEOTIDE SEQUENCE [LARGE SCALE GENOMIC DNA]</scope>
    <source>
        <strain evidence="6 7">M42-189</strain>
    </source>
</reference>
<name>A0ABR3QIZ5_9PLEO</name>
<evidence type="ECO:0000259" key="5">
    <source>
        <dbReference type="Pfam" id="PF00441"/>
    </source>
</evidence>
<dbReference type="InterPro" id="IPR036250">
    <property type="entry name" value="AcylCo_DH-like_C"/>
</dbReference>
<evidence type="ECO:0000256" key="3">
    <source>
        <dbReference type="ARBA" id="ARBA00022827"/>
    </source>
</evidence>
<evidence type="ECO:0000313" key="6">
    <source>
        <dbReference type="EMBL" id="KAL1591933.1"/>
    </source>
</evidence>
<sequence>MADVSGTETVATRLTAQDIEREGEGGGGRNVDAVGMPLGPWKIDGFKWFSSATDSEMSVLLARTAKGGLSAFYIPMRRRLRNKGSMDDGIYRDSTPSTELNGIRIQRLKNKLGTKSLPTAEVELKGARGWLIGTEGQGVKEISAILNITRLHTAVSSAANWARGLAVCRAYSKVRKVRGGLLQDNPAHLRWMADETVKYWASTHFAFLGVALQGALEQGWDDAVRNTGASKLIPQDKAQTADLLRLLLPVMKAQVSVAAVHGLRNCMECLGGVGYCENNEAGGLMNVAKVYRDQLVNPIWEGTVSVMAEDCVRVILDKRLGHGDVLVNVFAPWVRRVIEGVSAELKPDVDIIEGKLQGLLDMVRGAAKEGLLYNGRNILESIETIMSGLVLLYDVTTSPEAVALKIARRYIHSKSPNVTTHISKHSLENAVADDKSIFLGPSSLQPVVPSKL</sequence>
<keyword evidence="2" id="KW-0285">Flavoprotein</keyword>
<feature type="compositionally biased region" description="Polar residues" evidence="4">
    <location>
        <begin position="1"/>
        <end position="15"/>
    </location>
</feature>
<keyword evidence="7" id="KW-1185">Reference proteome</keyword>
<organism evidence="6 7">
    <name type="scientific">Paraconiothyrium brasiliense</name>
    <dbReference type="NCBI Taxonomy" id="300254"/>
    <lineage>
        <taxon>Eukaryota</taxon>
        <taxon>Fungi</taxon>
        <taxon>Dikarya</taxon>
        <taxon>Ascomycota</taxon>
        <taxon>Pezizomycotina</taxon>
        <taxon>Dothideomycetes</taxon>
        <taxon>Pleosporomycetidae</taxon>
        <taxon>Pleosporales</taxon>
        <taxon>Massarineae</taxon>
        <taxon>Didymosphaeriaceae</taxon>
        <taxon>Paraconiothyrium</taxon>
    </lineage>
</organism>
<dbReference type="InterPro" id="IPR009075">
    <property type="entry name" value="AcylCo_DH/oxidase_C"/>
</dbReference>
<evidence type="ECO:0000256" key="4">
    <source>
        <dbReference type="SAM" id="MobiDB-lite"/>
    </source>
</evidence>